<dbReference type="HOGENOM" id="CLU_716046_0_0_1"/>
<name>A0A0C9VIL9_SPHS4</name>
<dbReference type="Proteomes" id="UP000054279">
    <property type="component" value="Unassembled WGS sequence"/>
</dbReference>
<evidence type="ECO:0000313" key="3">
    <source>
        <dbReference type="Proteomes" id="UP000054279"/>
    </source>
</evidence>
<reference evidence="2 3" key="1">
    <citation type="submission" date="2014-06" db="EMBL/GenBank/DDBJ databases">
        <title>Evolutionary Origins and Diversification of the Mycorrhizal Mutualists.</title>
        <authorList>
            <consortium name="DOE Joint Genome Institute"/>
            <consortium name="Mycorrhizal Genomics Consortium"/>
            <person name="Kohler A."/>
            <person name="Kuo A."/>
            <person name="Nagy L.G."/>
            <person name="Floudas D."/>
            <person name="Copeland A."/>
            <person name="Barry K.W."/>
            <person name="Cichocki N."/>
            <person name="Veneault-Fourrey C."/>
            <person name="LaButti K."/>
            <person name="Lindquist E.A."/>
            <person name="Lipzen A."/>
            <person name="Lundell T."/>
            <person name="Morin E."/>
            <person name="Murat C."/>
            <person name="Riley R."/>
            <person name="Ohm R."/>
            <person name="Sun H."/>
            <person name="Tunlid A."/>
            <person name="Henrissat B."/>
            <person name="Grigoriev I.V."/>
            <person name="Hibbett D.S."/>
            <person name="Martin F."/>
        </authorList>
    </citation>
    <scope>NUCLEOTIDE SEQUENCE [LARGE SCALE GENOMIC DNA]</scope>
    <source>
        <strain evidence="2 3">SS14</strain>
    </source>
</reference>
<sequence length="386" mass="42694">MSFSLKKPKSKTKLTMRGVSVSLALGGKDAPKAELVNIEVDEEIDRANATVYIGKDSSEYAIHIKIFGDKPFLKIKRHCDIYTINPVNRVTRRVFSTTEINLKGSEPDHEHSARYFFTTTKNGSRFSVQSKIGTASMGAVLLKINENNDPSKELKFIFNFCQVQENNDEPESELDQSSQENVFVKSTENVSTADVISGRPAKAHRAIVLLPARHHRHTSTSKAKKRSQSPPINLGPQVAGPSCLSANQVLESDSSRFTTPESVIEAIPVTSDRPVKIRRIIHAALLPDITSKIHKRSQSPQINLGSPEVAGPFGLSVIHEVGSASRTTTPESVIEVMSPAAAREADRKELVEFIDQHNSAVLKLFDDETSKTPSMRAKRKRARNYE</sequence>
<dbReference type="AlphaFoldDB" id="A0A0C9VIL9"/>
<dbReference type="EMBL" id="KN837100">
    <property type="protein sequence ID" value="KIJ47769.1"/>
    <property type="molecule type" value="Genomic_DNA"/>
</dbReference>
<gene>
    <name evidence="2" type="ORF">M422DRAFT_777962</name>
</gene>
<evidence type="ECO:0000313" key="2">
    <source>
        <dbReference type="EMBL" id="KIJ47769.1"/>
    </source>
</evidence>
<organism evidence="2 3">
    <name type="scientific">Sphaerobolus stellatus (strain SS14)</name>
    <dbReference type="NCBI Taxonomy" id="990650"/>
    <lineage>
        <taxon>Eukaryota</taxon>
        <taxon>Fungi</taxon>
        <taxon>Dikarya</taxon>
        <taxon>Basidiomycota</taxon>
        <taxon>Agaricomycotina</taxon>
        <taxon>Agaricomycetes</taxon>
        <taxon>Phallomycetidae</taxon>
        <taxon>Geastrales</taxon>
        <taxon>Sphaerobolaceae</taxon>
        <taxon>Sphaerobolus</taxon>
    </lineage>
</organism>
<evidence type="ECO:0000256" key="1">
    <source>
        <dbReference type="SAM" id="MobiDB-lite"/>
    </source>
</evidence>
<feature type="region of interest" description="Disordered" evidence="1">
    <location>
        <begin position="212"/>
        <end position="239"/>
    </location>
</feature>
<proteinExistence type="predicted"/>
<feature type="compositionally biased region" description="Basic residues" evidence="1">
    <location>
        <begin position="212"/>
        <end position="227"/>
    </location>
</feature>
<keyword evidence="3" id="KW-1185">Reference proteome</keyword>
<accession>A0A0C9VIL9</accession>
<protein>
    <submittedName>
        <fullName evidence="2">Uncharacterized protein</fullName>
    </submittedName>
</protein>